<dbReference type="Pfam" id="PF05157">
    <property type="entry name" value="MshEN"/>
    <property type="match status" value="1"/>
</dbReference>
<dbReference type="InterPro" id="IPR037257">
    <property type="entry name" value="T2SS_E_N_sf"/>
</dbReference>
<dbReference type="GO" id="GO:0005886">
    <property type="term" value="C:plasma membrane"/>
    <property type="evidence" value="ECO:0007669"/>
    <property type="project" value="TreeGrafter"/>
</dbReference>
<dbReference type="InterPro" id="IPR003593">
    <property type="entry name" value="AAA+_ATPase"/>
</dbReference>
<evidence type="ECO:0000259" key="4">
    <source>
        <dbReference type="PROSITE" id="PS00662"/>
    </source>
</evidence>
<feature type="domain" description="Bacterial type II secretion system protein E" evidence="4">
    <location>
        <begin position="377"/>
        <end position="391"/>
    </location>
</feature>
<accession>A0A846N1G7</accession>
<proteinExistence type="inferred from homology"/>
<gene>
    <name evidence="5" type="ORF">FHS83_002288</name>
</gene>
<evidence type="ECO:0000313" key="5">
    <source>
        <dbReference type="EMBL" id="NIK88970.1"/>
    </source>
</evidence>
<dbReference type="Pfam" id="PF00437">
    <property type="entry name" value="T2SSE"/>
    <property type="match status" value="1"/>
</dbReference>
<sequence length="559" mass="60332">MTVVRTVPFPTLGELLLAKGLVTGDTLARAQVVQAETAERLDSVLTRLGMISEQVLADAVADALGLVVATAEDYPAEPLLEGQISPRFLREMRALPLREREGVVEVAFVDPLDSYPARALAFKLRRPILSLVAKAGDFDQAFERLYETRALEQGVLGASADDIDLEHLKDLASDAPVVRLVNGIIARAVELGASDIHIEPGEDSLKLRLRVDGALREEPSLPTHVKAAVVSRIKVMSSLDIAERRLPQDGRLHFAVRGHGIDFRVATAPTAHGESVVLRILDRSSLSLDFSSLGFDTEALAAYMKVLKKPHGILLVTGPTGSGKTTTLYASLAALNTPEVKILTVEDPIEYRLSGINQIQVKPQIGLSFAAALRSFLRHDPDVIMVGEIRDIETAQVAVQSALTGHTILSTLHTNDAASAITRLLDMGVEPYLISSVLNGVLGQRLVRRLCPACRRIYLPDADMLGALGLTSKAGTEFFEAVGCGACKGSGFRGRLALMEFLPMSETVSRLVLTRTEAREIARCAEQEGMRTIFADGVAKALQGQTTLGEVLRVTQEFA</sequence>
<dbReference type="PANTHER" id="PTHR30258:SF2">
    <property type="entry name" value="COMG OPERON PROTEIN 1"/>
    <property type="match status" value="1"/>
</dbReference>
<evidence type="ECO:0000313" key="6">
    <source>
        <dbReference type="Proteomes" id="UP000570514"/>
    </source>
</evidence>
<dbReference type="FunFam" id="3.30.450.90:FF:000001">
    <property type="entry name" value="Type II secretion system ATPase GspE"/>
    <property type="match status" value="1"/>
</dbReference>
<dbReference type="GO" id="GO:0005524">
    <property type="term" value="F:ATP binding"/>
    <property type="evidence" value="ECO:0007669"/>
    <property type="project" value="UniProtKB-KW"/>
</dbReference>
<dbReference type="Proteomes" id="UP000570514">
    <property type="component" value="Unassembled WGS sequence"/>
</dbReference>
<keyword evidence="3" id="KW-0067">ATP-binding</keyword>
<dbReference type="RefSeq" id="WP_167083098.1">
    <property type="nucleotide sequence ID" value="NZ_BAAADC010000001.1"/>
</dbReference>
<dbReference type="InterPro" id="IPR007831">
    <property type="entry name" value="T2SS_GspE_N"/>
</dbReference>
<dbReference type="AlphaFoldDB" id="A0A846N1G7"/>
<dbReference type="Gene3D" id="3.30.450.90">
    <property type="match status" value="1"/>
</dbReference>
<dbReference type="FunFam" id="3.40.50.300:FF:000398">
    <property type="entry name" value="Type IV pilus assembly ATPase PilB"/>
    <property type="match status" value="1"/>
</dbReference>
<reference evidence="5 6" key="1">
    <citation type="submission" date="2020-03" db="EMBL/GenBank/DDBJ databases">
        <title>Genomic Encyclopedia of Type Strains, Phase IV (KMG-IV): sequencing the most valuable type-strain genomes for metagenomic binning, comparative biology and taxonomic classification.</title>
        <authorList>
            <person name="Goeker M."/>
        </authorList>
    </citation>
    <scope>NUCLEOTIDE SEQUENCE [LARGE SCALE GENOMIC DNA]</scope>
    <source>
        <strain evidence="5 6">DSM 19867</strain>
    </source>
</reference>
<dbReference type="Gene3D" id="3.30.300.160">
    <property type="entry name" value="Type II secretion system, protein E, N-terminal domain"/>
    <property type="match status" value="1"/>
</dbReference>
<keyword evidence="6" id="KW-1185">Reference proteome</keyword>
<dbReference type="Gene3D" id="3.40.50.300">
    <property type="entry name" value="P-loop containing nucleotide triphosphate hydrolases"/>
    <property type="match status" value="1"/>
</dbReference>
<comment type="caution">
    <text evidence="5">The sequence shown here is derived from an EMBL/GenBank/DDBJ whole genome shotgun (WGS) entry which is preliminary data.</text>
</comment>
<dbReference type="CDD" id="cd01129">
    <property type="entry name" value="PulE-GspE-like"/>
    <property type="match status" value="1"/>
</dbReference>
<evidence type="ECO:0000256" key="3">
    <source>
        <dbReference type="ARBA" id="ARBA00022840"/>
    </source>
</evidence>
<protein>
    <submittedName>
        <fullName evidence="5">General secretion pathway protein E</fullName>
    </submittedName>
</protein>
<name>A0A846N1G7_9PROT</name>
<dbReference type="SUPFAM" id="SSF52540">
    <property type="entry name" value="P-loop containing nucleoside triphosphate hydrolases"/>
    <property type="match status" value="1"/>
</dbReference>
<organism evidence="5 6">
    <name type="scientific">Rhizomicrobium palustre</name>
    <dbReference type="NCBI Taxonomy" id="189966"/>
    <lineage>
        <taxon>Bacteria</taxon>
        <taxon>Pseudomonadati</taxon>
        <taxon>Pseudomonadota</taxon>
        <taxon>Alphaproteobacteria</taxon>
        <taxon>Micropepsales</taxon>
        <taxon>Micropepsaceae</taxon>
        <taxon>Rhizomicrobium</taxon>
    </lineage>
</organism>
<dbReference type="Gene3D" id="1.10.40.70">
    <property type="match status" value="1"/>
</dbReference>
<dbReference type="PROSITE" id="PS00662">
    <property type="entry name" value="T2SP_E"/>
    <property type="match status" value="1"/>
</dbReference>
<comment type="similarity">
    <text evidence="1">Belongs to the GSP E family.</text>
</comment>
<keyword evidence="2" id="KW-0547">Nucleotide-binding</keyword>
<dbReference type="EMBL" id="JAASRM010000001">
    <property type="protein sequence ID" value="NIK88970.1"/>
    <property type="molecule type" value="Genomic_DNA"/>
</dbReference>
<dbReference type="SUPFAM" id="SSF160246">
    <property type="entry name" value="EspE N-terminal domain-like"/>
    <property type="match status" value="1"/>
</dbReference>
<evidence type="ECO:0000256" key="1">
    <source>
        <dbReference type="ARBA" id="ARBA00006611"/>
    </source>
</evidence>
<dbReference type="PANTHER" id="PTHR30258">
    <property type="entry name" value="TYPE II SECRETION SYSTEM PROTEIN GSPE-RELATED"/>
    <property type="match status" value="1"/>
</dbReference>
<dbReference type="InterPro" id="IPR001482">
    <property type="entry name" value="T2SS/T4SS_dom"/>
</dbReference>
<dbReference type="SMART" id="SM00382">
    <property type="entry name" value="AAA"/>
    <property type="match status" value="1"/>
</dbReference>
<dbReference type="InterPro" id="IPR027417">
    <property type="entry name" value="P-loop_NTPase"/>
</dbReference>
<evidence type="ECO:0000256" key="2">
    <source>
        <dbReference type="ARBA" id="ARBA00022741"/>
    </source>
</evidence>
<dbReference type="GO" id="GO:0016887">
    <property type="term" value="F:ATP hydrolysis activity"/>
    <property type="evidence" value="ECO:0007669"/>
    <property type="project" value="TreeGrafter"/>
</dbReference>